<dbReference type="GO" id="GO:0008541">
    <property type="term" value="C:proteasome regulatory particle, lid subcomplex"/>
    <property type="evidence" value="ECO:0007669"/>
    <property type="project" value="TreeGrafter"/>
</dbReference>
<evidence type="ECO:0000259" key="1">
    <source>
        <dbReference type="PROSITE" id="PS50250"/>
    </source>
</evidence>
<evidence type="ECO:0000313" key="4">
    <source>
        <dbReference type="EMBL" id="JAQ08646.1"/>
    </source>
</evidence>
<sequence>MRESLTPYLQLASCVRFGQLGRFMSIVQQHKAGFEHDRTYSLILRVRQHVIKTGLRRICQAYSRISVRDVCVKLTVENAADAEYILAKAIRDGVIDAVLDSEKG</sequence>
<feature type="domain" description="PCI" evidence="1">
    <location>
        <begin position="1"/>
        <end position="104"/>
    </location>
</feature>
<proteinExistence type="predicted"/>
<dbReference type="PANTHER" id="PTHR10758">
    <property type="entry name" value="26S PROTEASOME NON-ATPASE REGULATORY SUBUNIT 3/COP9 SIGNALOSOME COMPLEX SUBUNIT 3"/>
    <property type="match status" value="1"/>
</dbReference>
<gene>
    <name evidence="2" type="primary">DOXA2</name>
    <name evidence="4" type="synonym">DOXA2_0</name>
    <name evidence="3" type="synonym">DOXA2_1</name>
    <name evidence="2" type="ORF">CM83_12651</name>
    <name evidence="4" type="ORF">g.11284</name>
    <name evidence="3" type="ORF">g.11285</name>
</gene>
<dbReference type="PANTHER" id="PTHR10758:SF2">
    <property type="entry name" value="26S PROTEASOME NON-ATPASE REGULATORY SUBUNIT 3"/>
    <property type="match status" value="1"/>
</dbReference>
<dbReference type="GO" id="GO:0006511">
    <property type="term" value="P:ubiquitin-dependent protein catabolic process"/>
    <property type="evidence" value="ECO:0007669"/>
    <property type="project" value="TreeGrafter"/>
</dbReference>
<dbReference type="PROSITE" id="PS50250">
    <property type="entry name" value="PCI"/>
    <property type="match status" value="1"/>
</dbReference>
<dbReference type="InterPro" id="IPR000717">
    <property type="entry name" value="PCI_dom"/>
</dbReference>
<dbReference type="EMBL" id="GDHC01011276">
    <property type="protein sequence ID" value="JAQ07353.1"/>
    <property type="molecule type" value="Transcribed_RNA"/>
</dbReference>
<dbReference type="InterPro" id="IPR036390">
    <property type="entry name" value="WH_DNA-bd_sf"/>
</dbReference>
<evidence type="ECO:0000313" key="2">
    <source>
        <dbReference type="EMBL" id="JAG21614.1"/>
    </source>
</evidence>
<name>A0A0A9XNX0_LYGHE</name>
<organism evidence="2">
    <name type="scientific">Lygus hesperus</name>
    <name type="common">Western plant bug</name>
    <dbReference type="NCBI Taxonomy" id="30085"/>
    <lineage>
        <taxon>Eukaryota</taxon>
        <taxon>Metazoa</taxon>
        <taxon>Ecdysozoa</taxon>
        <taxon>Arthropoda</taxon>
        <taxon>Hexapoda</taxon>
        <taxon>Insecta</taxon>
        <taxon>Pterygota</taxon>
        <taxon>Neoptera</taxon>
        <taxon>Paraneoptera</taxon>
        <taxon>Hemiptera</taxon>
        <taxon>Heteroptera</taxon>
        <taxon>Panheteroptera</taxon>
        <taxon>Cimicomorpha</taxon>
        <taxon>Miridae</taxon>
        <taxon>Mirini</taxon>
        <taxon>Lygus</taxon>
    </lineage>
</organism>
<dbReference type="EMBL" id="GBHO01021990">
    <property type="protein sequence ID" value="JAG21614.1"/>
    <property type="molecule type" value="Transcribed_RNA"/>
</dbReference>
<dbReference type="EMBL" id="GDHC01009983">
    <property type="protein sequence ID" value="JAQ08646.1"/>
    <property type="molecule type" value="Transcribed_RNA"/>
</dbReference>
<accession>A0A0A9XNX0</accession>
<protein>
    <submittedName>
        <fullName evidence="2">Putative 26S proteasome non-ATPase regulatory subunit 3</fullName>
    </submittedName>
</protein>
<dbReference type="SUPFAM" id="SSF46785">
    <property type="entry name" value="Winged helix' DNA-binding domain"/>
    <property type="match status" value="1"/>
</dbReference>
<dbReference type="Gene3D" id="1.25.40.570">
    <property type="match status" value="1"/>
</dbReference>
<keyword evidence="2" id="KW-0647">Proteasome</keyword>
<reference evidence="2" key="1">
    <citation type="journal article" date="2014" name="PLoS ONE">
        <title>Transcriptome-Based Identification of ABC Transporters in the Western Tarnished Plant Bug Lygus hesperus.</title>
        <authorList>
            <person name="Hull J.J."/>
            <person name="Chaney K."/>
            <person name="Geib S.M."/>
            <person name="Fabrick J.A."/>
            <person name="Brent C.S."/>
            <person name="Walsh D."/>
            <person name="Lavine L.C."/>
        </authorList>
    </citation>
    <scope>NUCLEOTIDE SEQUENCE</scope>
</reference>
<dbReference type="InterPro" id="IPR050756">
    <property type="entry name" value="CSN3"/>
</dbReference>
<dbReference type="Pfam" id="PF01399">
    <property type="entry name" value="PCI"/>
    <property type="match status" value="1"/>
</dbReference>
<evidence type="ECO:0000313" key="3">
    <source>
        <dbReference type="EMBL" id="JAQ07353.1"/>
    </source>
</evidence>
<reference evidence="2" key="2">
    <citation type="submission" date="2014-07" db="EMBL/GenBank/DDBJ databases">
        <authorList>
            <person name="Hull J."/>
        </authorList>
    </citation>
    <scope>NUCLEOTIDE SEQUENCE</scope>
</reference>
<dbReference type="AlphaFoldDB" id="A0A0A9XNX0"/>
<reference evidence="3" key="3">
    <citation type="journal article" date="2016" name="Gigascience">
        <title>De novo construction of an expanded transcriptome assembly for the western tarnished plant bug, Lygus hesperus.</title>
        <authorList>
            <person name="Tassone E.E."/>
            <person name="Geib S.M."/>
            <person name="Hall B."/>
            <person name="Fabrick J.A."/>
            <person name="Brent C.S."/>
            <person name="Hull J.J."/>
        </authorList>
    </citation>
    <scope>NUCLEOTIDE SEQUENCE</scope>
</reference>